<dbReference type="PANTHER" id="PTHR46829">
    <property type="entry name" value="STERILE ALPHA MOTIF DOMAIN-CONTAINING PROTEIN 15"/>
    <property type="match status" value="1"/>
</dbReference>
<dbReference type="PANTHER" id="PTHR46829:SF1">
    <property type="entry name" value="STERILE ALPHA MOTIF DOMAIN-CONTAINING PROTEIN 15"/>
    <property type="match status" value="1"/>
</dbReference>
<organism evidence="2">
    <name type="scientific">Bactrocera latifrons</name>
    <name type="common">Malaysian fruit fly</name>
    <name type="synonym">Chaetodacus latifrons</name>
    <dbReference type="NCBI Taxonomy" id="174628"/>
    <lineage>
        <taxon>Eukaryota</taxon>
        <taxon>Metazoa</taxon>
        <taxon>Ecdysozoa</taxon>
        <taxon>Arthropoda</taxon>
        <taxon>Hexapoda</taxon>
        <taxon>Insecta</taxon>
        <taxon>Pterygota</taxon>
        <taxon>Neoptera</taxon>
        <taxon>Endopterygota</taxon>
        <taxon>Diptera</taxon>
        <taxon>Brachycera</taxon>
        <taxon>Muscomorpha</taxon>
        <taxon>Tephritoidea</taxon>
        <taxon>Tephritidae</taxon>
        <taxon>Bactrocera</taxon>
        <taxon>Bactrocera</taxon>
    </lineage>
</organism>
<dbReference type="OrthoDB" id="6133291at2759"/>
<protein>
    <submittedName>
        <fullName evidence="2">Sterile alpha motif domain-containing protein 15</fullName>
    </submittedName>
</protein>
<evidence type="ECO:0000313" key="2">
    <source>
        <dbReference type="EMBL" id="JAI32825.1"/>
    </source>
</evidence>
<proteinExistence type="predicted"/>
<dbReference type="SUPFAM" id="SSF47769">
    <property type="entry name" value="SAM/Pointed domain"/>
    <property type="match status" value="1"/>
</dbReference>
<evidence type="ECO:0000259" key="1">
    <source>
        <dbReference type="PROSITE" id="PS50105"/>
    </source>
</evidence>
<name>A0A0K8V2N5_BACLA</name>
<dbReference type="PROSITE" id="PS50105">
    <property type="entry name" value="SAM_DOMAIN"/>
    <property type="match status" value="1"/>
</dbReference>
<dbReference type="EMBL" id="GDHF01019489">
    <property type="protein sequence ID" value="JAI32825.1"/>
    <property type="molecule type" value="Transcribed_RNA"/>
</dbReference>
<gene>
    <name evidence="2" type="primary">SAMD15_2</name>
    <name evidence="2" type="ORF">c0_g1_i2</name>
</gene>
<sequence>MRQSSSLHKRGYFHLSDEKFVRRKPKKKESHSELQTYQFKPYTVYMQPAEFGVHELPIEFKVTPDTLLNLVAKVVDALPVPNIYDWTNADCCKWMREYGYPEYQNTLRVNLITGRKLLLLDAQALVAINIKIFSHIQHIAAGIRELFFFEMTKFLRSISLPPQYYYEMYKLLKVKTGYRFDITRRTELWRQLQMLRKNDQPTTHWDLLERWLQLKPATVELIGGVRRRNLYRCAVPCQETAESASSIGNFCKCASICTCEWAEISYKKPTVLTVLRAHRVSAIDNRMSTCKTCLPPCTCHWPSRYFKSNDLLQCLKRNFPVKYGADVRTKSTYGSNAYRASFASYSSTTTSVRLLTL</sequence>
<dbReference type="AlphaFoldDB" id="A0A0K8V2N5"/>
<dbReference type="SMART" id="SM00454">
    <property type="entry name" value="SAM"/>
    <property type="match status" value="1"/>
</dbReference>
<dbReference type="InterPro" id="IPR001660">
    <property type="entry name" value="SAM"/>
</dbReference>
<dbReference type="InterPro" id="IPR013761">
    <property type="entry name" value="SAM/pointed_sf"/>
</dbReference>
<dbReference type="Pfam" id="PF00536">
    <property type="entry name" value="SAM_1"/>
    <property type="match status" value="1"/>
</dbReference>
<accession>A0A0K8V2N5</accession>
<dbReference type="Gene3D" id="1.10.150.50">
    <property type="entry name" value="Transcription Factor, Ets-1"/>
    <property type="match status" value="1"/>
</dbReference>
<feature type="domain" description="SAM" evidence="1">
    <location>
        <begin position="86"/>
        <end position="146"/>
    </location>
</feature>
<reference evidence="2" key="1">
    <citation type="submission" date="2015-06" db="EMBL/GenBank/DDBJ databases">
        <authorList>
            <person name="Hoefler B.C."/>
            <person name="Straight P.D."/>
        </authorList>
    </citation>
    <scope>NUCLEOTIDE SEQUENCE</scope>
</reference>